<evidence type="ECO:0000313" key="12">
    <source>
        <dbReference type="Proteomes" id="UP000198345"/>
    </source>
</evidence>
<evidence type="ECO:0000256" key="1">
    <source>
        <dbReference type="ARBA" id="ARBA00002056"/>
    </source>
</evidence>
<evidence type="ECO:0000256" key="5">
    <source>
        <dbReference type="ARBA" id="ARBA00022556"/>
    </source>
</evidence>
<comment type="function">
    <text evidence="1">Condensation of UDP-2,3-diacylglucosamine and 2,3-diacylglucosamine-1-phosphate to form lipid A disaccharide, a precursor of lipid A, a phosphorylated glycolipid that anchors the lipopolysaccharide to the outer membrane of the cell.</text>
</comment>
<comment type="catalytic activity">
    <reaction evidence="9">
        <text>a lipid X + a UDP-2-N,3-O-bis[(3R)-3-hydroxyacyl]-alpha-D-glucosamine = a lipid A disaccharide + UDP + H(+)</text>
        <dbReference type="Rhea" id="RHEA:67828"/>
        <dbReference type="ChEBI" id="CHEBI:15378"/>
        <dbReference type="ChEBI" id="CHEBI:58223"/>
        <dbReference type="ChEBI" id="CHEBI:137748"/>
        <dbReference type="ChEBI" id="CHEBI:176338"/>
        <dbReference type="ChEBI" id="CHEBI:176343"/>
        <dbReference type="EC" id="2.4.1.182"/>
    </reaction>
</comment>
<gene>
    <name evidence="11" type="ORF">B0A66_08855</name>
</gene>
<reference evidence="11 12" key="1">
    <citation type="submission" date="2016-11" db="EMBL/GenBank/DDBJ databases">
        <title>Whole genomes of Flavobacteriaceae.</title>
        <authorList>
            <person name="Stine C."/>
            <person name="Li C."/>
            <person name="Tadesse D."/>
        </authorList>
    </citation>
    <scope>NUCLEOTIDE SEQUENCE [LARGE SCALE GENOMIC DNA]</scope>
    <source>
        <strain evidence="11 12">DSM 18292</strain>
    </source>
</reference>
<evidence type="ECO:0000256" key="7">
    <source>
        <dbReference type="ARBA" id="ARBA00022679"/>
    </source>
</evidence>
<name>A0A226HHE2_9FLAO</name>
<dbReference type="PANTHER" id="PTHR30372">
    <property type="entry name" value="LIPID-A-DISACCHARIDE SYNTHASE"/>
    <property type="match status" value="1"/>
</dbReference>
<keyword evidence="8" id="KW-0443">Lipid metabolism</keyword>
<dbReference type="EMBL" id="MUGW01000017">
    <property type="protein sequence ID" value="OXA92870.1"/>
    <property type="molecule type" value="Genomic_DNA"/>
</dbReference>
<proteinExistence type="predicted"/>
<evidence type="ECO:0000256" key="8">
    <source>
        <dbReference type="ARBA" id="ARBA00023098"/>
    </source>
</evidence>
<dbReference type="GO" id="GO:0016020">
    <property type="term" value="C:membrane"/>
    <property type="evidence" value="ECO:0007669"/>
    <property type="project" value="GOC"/>
</dbReference>
<evidence type="ECO:0000256" key="6">
    <source>
        <dbReference type="ARBA" id="ARBA00022676"/>
    </source>
</evidence>
<sequence>MKYYIIAGEASGDLHGSNLMKALYEEDPQAEIRFWGGDLMQNVGGTLVKHYRELAFMGFVEVLFNLKTILSNITFCKKDITAFQPDVLIFIDYPGFNMRIAKWAKALNYKTHYYISPQIWAWKENRIKAIKQDIDKMFVILPFEKGFYEDKHHFPVEFVGHPLIDAIHNQPSFDENTFRKENQLSEKPIIAVLPGSRKQEITKMLSVMLSVVDDFQDYEFVIAGAPSQDFEFYQQFITNKNIKFISNKTYSLLRSSTAALVTSGTATLETALFKVPEVVCYKGSWASYQIAKRIITLKYISLVNLIMDQEVVTELIQDDCNTKRIKEELQKLIEPAYREKLLKNYDILEQKLGGVGASKKTAKLIVTDLK</sequence>
<evidence type="ECO:0000313" key="11">
    <source>
        <dbReference type="EMBL" id="OXA92870.1"/>
    </source>
</evidence>
<keyword evidence="12" id="KW-1185">Reference proteome</keyword>
<dbReference type="EC" id="2.4.1.182" evidence="2 10"/>
<dbReference type="RefSeq" id="WP_089049486.1">
    <property type="nucleotide sequence ID" value="NZ_FXTV01000001.1"/>
</dbReference>
<dbReference type="NCBIfam" id="TIGR00215">
    <property type="entry name" value="lpxB"/>
    <property type="match status" value="1"/>
</dbReference>
<evidence type="ECO:0000256" key="3">
    <source>
        <dbReference type="ARBA" id="ARBA00020902"/>
    </source>
</evidence>
<dbReference type="Pfam" id="PF02684">
    <property type="entry name" value="LpxB"/>
    <property type="match status" value="1"/>
</dbReference>
<dbReference type="SUPFAM" id="SSF53756">
    <property type="entry name" value="UDP-Glycosyltransferase/glycogen phosphorylase"/>
    <property type="match status" value="1"/>
</dbReference>
<evidence type="ECO:0000256" key="4">
    <source>
        <dbReference type="ARBA" id="ARBA00022516"/>
    </source>
</evidence>
<protein>
    <recommendedName>
        <fullName evidence="3 10">Lipid-A-disaccharide synthase</fullName>
        <ecNumber evidence="2 10">2.4.1.182</ecNumber>
    </recommendedName>
</protein>
<dbReference type="Proteomes" id="UP000198345">
    <property type="component" value="Unassembled WGS sequence"/>
</dbReference>
<dbReference type="OrthoDB" id="9801642at2"/>
<keyword evidence="6" id="KW-0328">Glycosyltransferase</keyword>
<dbReference type="GO" id="GO:0009245">
    <property type="term" value="P:lipid A biosynthetic process"/>
    <property type="evidence" value="ECO:0007669"/>
    <property type="project" value="UniProtKB-UniRule"/>
</dbReference>
<evidence type="ECO:0000256" key="2">
    <source>
        <dbReference type="ARBA" id="ARBA00012687"/>
    </source>
</evidence>
<dbReference type="InterPro" id="IPR003835">
    <property type="entry name" value="Glyco_trans_19"/>
</dbReference>
<organism evidence="11 12">
    <name type="scientific">Flavobacterium hercynium</name>
    <dbReference type="NCBI Taxonomy" id="387094"/>
    <lineage>
        <taxon>Bacteria</taxon>
        <taxon>Pseudomonadati</taxon>
        <taxon>Bacteroidota</taxon>
        <taxon>Flavobacteriia</taxon>
        <taxon>Flavobacteriales</taxon>
        <taxon>Flavobacteriaceae</taxon>
        <taxon>Flavobacterium</taxon>
    </lineage>
</organism>
<evidence type="ECO:0000256" key="9">
    <source>
        <dbReference type="ARBA" id="ARBA00048975"/>
    </source>
</evidence>
<keyword evidence="5" id="KW-0441">Lipid A biosynthesis</keyword>
<dbReference type="GO" id="GO:0008915">
    <property type="term" value="F:lipid-A-disaccharide synthase activity"/>
    <property type="evidence" value="ECO:0007669"/>
    <property type="project" value="UniProtKB-UniRule"/>
</dbReference>
<keyword evidence="7" id="KW-0808">Transferase</keyword>
<dbReference type="PANTHER" id="PTHR30372:SF4">
    <property type="entry name" value="LIPID-A-DISACCHARIDE SYNTHASE, MITOCHONDRIAL-RELATED"/>
    <property type="match status" value="1"/>
</dbReference>
<accession>A0A226HHE2</accession>
<keyword evidence="4" id="KW-0444">Lipid biosynthesis</keyword>
<comment type="caution">
    <text evidence="11">The sequence shown here is derived from an EMBL/GenBank/DDBJ whole genome shotgun (WGS) entry which is preliminary data.</text>
</comment>
<dbReference type="GO" id="GO:0005543">
    <property type="term" value="F:phospholipid binding"/>
    <property type="evidence" value="ECO:0007669"/>
    <property type="project" value="TreeGrafter"/>
</dbReference>
<evidence type="ECO:0000256" key="10">
    <source>
        <dbReference type="NCBIfam" id="TIGR00215"/>
    </source>
</evidence>
<dbReference type="AlphaFoldDB" id="A0A226HHE2"/>